<name>A0A5A7QR27_STRAF</name>
<comment type="subcellular location">
    <subcellularLocation>
        <location evidence="1">Peroxisome</location>
    </subcellularLocation>
</comment>
<dbReference type="GO" id="GO:0010124">
    <property type="term" value="P:phenylacetate catabolic process"/>
    <property type="evidence" value="ECO:0007669"/>
    <property type="project" value="TreeGrafter"/>
</dbReference>
<keyword evidence="7" id="KW-0576">Peroxisome</keyword>
<dbReference type="GO" id="GO:0005777">
    <property type="term" value="C:peroxisome"/>
    <property type="evidence" value="ECO:0007669"/>
    <property type="project" value="UniProtKB-SubCell"/>
</dbReference>
<evidence type="ECO:0000256" key="5">
    <source>
        <dbReference type="ARBA" id="ARBA00022946"/>
    </source>
</evidence>
<feature type="domain" description="Thiolase C-terminal" evidence="11">
    <location>
        <begin position="290"/>
        <end position="373"/>
    </location>
</feature>
<keyword evidence="6" id="KW-0443">Lipid metabolism</keyword>
<evidence type="ECO:0000313" key="13">
    <source>
        <dbReference type="Proteomes" id="UP000325081"/>
    </source>
</evidence>
<dbReference type="InterPro" id="IPR050215">
    <property type="entry name" value="Thiolase-like_sf_Thiolase"/>
</dbReference>
<dbReference type="InterPro" id="IPR020616">
    <property type="entry name" value="Thiolase_N"/>
</dbReference>
<keyword evidence="4" id="KW-0276">Fatty acid metabolism</keyword>
<feature type="domain" description="Thiolase N-terminal" evidence="10">
    <location>
        <begin position="31"/>
        <end position="282"/>
    </location>
</feature>
<sequence length="403" mass="42635">MIVCKIFLVLRLRDSGDIAAYHRSSVFGDDVLIVVAYRTALCKSKRGGFKDTYPDDLLAPVLKALLERTNVNPTEVGDIVVGTVLALGSQRASECRMAAFYAGFPEIVPVRTVNRQCSSGLQVVADVVAAIKAGFYDIGISAGLESMTVNPMAWEGSVKTMVQAQDCLLPMGITSENVAQRFGVTRQEQDQAAGKFKDEIIPVKTKVVDAAHPTSGSAPVVDPKSGDEKSVTISVDDGIRPNSSVAELGKLKPVFKKDGSTTAGNSSQVSDGAGAVLLMKRSVAMQKGLPILGVFRSFVAVGVDPAVMGIGPAAVRSAGLELGDIDIFEINEAFASQYIYCRKKLELNPEKINVNGGAMAIGHPLGATGTGMGAATVFERGDCDELCNSRKVEAQNFLSKDAR</sequence>
<keyword evidence="8 9" id="KW-0012">Acyltransferase</keyword>
<evidence type="ECO:0000259" key="10">
    <source>
        <dbReference type="Pfam" id="PF00108"/>
    </source>
</evidence>
<dbReference type="InterPro" id="IPR016039">
    <property type="entry name" value="Thiolase-like"/>
</dbReference>
<keyword evidence="3 9" id="KW-0808">Transferase</keyword>
<dbReference type="GO" id="GO:0003988">
    <property type="term" value="F:acetyl-CoA C-acyltransferase activity"/>
    <property type="evidence" value="ECO:0007669"/>
    <property type="project" value="TreeGrafter"/>
</dbReference>
<evidence type="ECO:0000256" key="1">
    <source>
        <dbReference type="ARBA" id="ARBA00004275"/>
    </source>
</evidence>
<dbReference type="GO" id="GO:0006635">
    <property type="term" value="P:fatty acid beta-oxidation"/>
    <property type="evidence" value="ECO:0007669"/>
    <property type="project" value="TreeGrafter"/>
</dbReference>
<reference evidence="13" key="1">
    <citation type="journal article" date="2019" name="Curr. Biol.">
        <title>Genome Sequence of Striga asiatica Provides Insight into the Evolution of Plant Parasitism.</title>
        <authorList>
            <person name="Yoshida S."/>
            <person name="Kim S."/>
            <person name="Wafula E.K."/>
            <person name="Tanskanen J."/>
            <person name="Kim Y.M."/>
            <person name="Honaas L."/>
            <person name="Yang Z."/>
            <person name="Spallek T."/>
            <person name="Conn C.E."/>
            <person name="Ichihashi Y."/>
            <person name="Cheong K."/>
            <person name="Cui S."/>
            <person name="Der J.P."/>
            <person name="Gundlach H."/>
            <person name="Jiao Y."/>
            <person name="Hori C."/>
            <person name="Ishida J.K."/>
            <person name="Kasahara H."/>
            <person name="Kiba T."/>
            <person name="Kim M.S."/>
            <person name="Koo N."/>
            <person name="Laohavisit A."/>
            <person name="Lee Y.H."/>
            <person name="Lumba S."/>
            <person name="McCourt P."/>
            <person name="Mortimer J.C."/>
            <person name="Mutuku J.M."/>
            <person name="Nomura T."/>
            <person name="Sasaki-Sekimoto Y."/>
            <person name="Seto Y."/>
            <person name="Wang Y."/>
            <person name="Wakatake T."/>
            <person name="Sakakibara H."/>
            <person name="Demura T."/>
            <person name="Yamaguchi S."/>
            <person name="Yoneyama K."/>
            <person name="Manabe R.I."/>
            <person name="Nelson D.C."/>
            <person name="Schulman A.H."/>
            <person name="Timko M.P."/>
            <person name="dePamphilis C.W."/>
            <person name="Choi D."/>
            <person name="Shirasu K."/>
        </authorList>
    </citation>
    <scope>NUCLEOTIDE SEQUENCE [LARGE SCALE GENOMIC DNA]</scope>
    <source>
        <strain evidence="13">cv. UVA1</strain>
    </source>
</reference>
<dbReference type="Pfam" id="PF00108">
    <property type="entry name" value="Thiolase_N"/>
    <property type="match status" value="1"/>
</dbReference>
<evidence type="ECO:0000313" key="12">
    <source>
        <dbReference type="EMBL" id="GER47793.1"/>
    </source>
</evidence>
<dbReference type="SUPFAM" id="SSF53901">
    <property type="entry name" value="Thiolase-like"/>
    <property type="match status" value="2"/>
</dbReference>
<evidence type="ECO:0000256" key="7">
    <source>
        <dbReference type="ARBA" id="ARBA00023140"/>
    </source>
</evidence>
<evidence type="ECO:0000256" key="8">
    <source>
        <dbReference type="ARBA" id="ARBA00023315"/>
    </source>
</evidence>
<dbReference type="InterPro" id="IPR020613">
    <property type="entry name" value="Thiolase_CS"/>
</dbReference>
<dbReference type="OrthoDB" id="5404651at2759"/>
<evidence type="ECO:0000256" key="2">
    <source>
        <dbReference type="ARBA" id="ARBA00010982"/>
    </source>
</evidence>
<dbReference type="Proteomes" id="UP000325081">
    <property type="component" value="Unassembled WGS sequence"/>
</dbReference>
<dbReference type="Gene3D" id="3.40.47.10">
    <property type="match status" value="2"/>
</dbReference>
<dbReference type="AlphaFoldDB" id="A0A5A7QR27"/>
<dbReference type="PIRSF" id="PIRSF000429">
    <property type="entry name" value="Ac-CoA_Ac_transf"/>
    <property type="match status" value="1"/>
</dbReference>
<evidence type="ECO:0000256" key="3">
    <source>
        <dbReference type="ARBA" id="ARBA00022679"/>
    </source>
</evidence>
<dbReference type="PANTHER" id="PTHR43853">
    <property type="entry name" value="3-KETOACYL-COA THIOLASE, PEROXISOMAL"/>
    <property type="match status" value="1"/>
</dbReference>
<dbReference type="EMBL" id="BKCP01008070">
    <property type="protein sequence ID" value="GER47793.1"/>
    <property type="molecule type" value="Genomic_DNA"/>
</dbReference>
<evidence type="ECO:0000256" key="9">
    <source>
        <dbReference type="RuleBase" id="RU003557"/>
    </source>
</evidence>
<keyword evidence="13" id="KW-1185">Reference proteome</keyword>
<keyword evidence="5" id="KW-0809">Transit peptide</keyword>
<evidence type="ECO:0000256" key="4">
    <source>
        <dbReference type="ARBA" id="ARBA00022832"/>
    </source>
</evidence>
<evidence type="ECO:0000259" key="11">
    <source>
        <dbReference type="Pfam" id="PF02803"/>
    </source>
</evidence>
<dbReference type="InterPro" id="IPR002155">
    <property type="entry name" value="Thiolase"/>
</dbReference>
<dbReference type="PANTHER" id="PTHR43853:SF8">
    <property type="entry name" value="3-KETOACYL-COA THIOLASE, PEROXISOMAL"/>
    <property type="match status" value="1"/>
</dbReference>
<dbReference type="PROSITE" id="PS00737">
    <property type="entry name" value="THIOLASE_2"/>
    <property type="match status" value="1"/>
</dbReference>
<accession>A0A5A7QR27</accession>
<comment type="similarity">
    <text evidence="2 9">Belongs to the thiolase-like superfamily. Thiolase family.</text>
</comment>
<proteinExistence type="inferred from homology"/>
<dbReference type="InterPro" id="IPR020617">
    <property type="entry name" value="Thiolase_C"/>
</dbReference>
<protein>
    <submittedName>
        <fullName evidence="12">Peroxisomal 3-ketoacyl-CoA thiolase 3</fullName>
    </submittedName>
</protein>
<dbReference type="Pfam" id="PF02803">
    <property type="entry name" value="Thiolase_C"/>
    <property type="match status" value="1"/>
</dbReference>
<evidence type="ECO:0000256" key="6">
    <source>
        <dbReference type="ARBA" id="ARBA00023098"/>
    </source>
</evidence>
<dbReference type="NCBIfam" id="TIGR01930">
    <property type="entry name" value="AcCoA-C-Actrans"/>
    <property type="match status" value="1"/>
</dbReference>
<comment type="caution">
    <text evidence="12">The sequence shown here is derived from an EMBL/GenBank/DDBJ whole genome shotgun (WGS) entry which is preliminary data.</text>
</comment>
<dbReference type="CDD" id="cd00751">
    <property type="entry name" value="thiolase"/>
    <property type="match status" value="1"/>
</dbReference>
<gene>
    <name evidence="12" type="ORF">STAS_24927</name>
</gene>
<organism evidence="12 13">
    <name type="scientific">Striga asiatica</name>
    <name type="common">Asiatic witchweed</name>
    <name type="synonym">Buchnera asiatica</name>
    <dbReference type="NCBI Taxonomy" id="4170"/>
    <lineage>
        <taxon>Eukaryota</taxon>
        <taxon>Viridiplantae</taxon>
        <taxon>Streptophyta</taxon>
        <taxon>Embryophyta</taxon>
        <taxon>Tracheophyta</taxon>
        <taxon>Spermatophyta</taxon>
        <taxon>Magnoliopsida</taxon>
        <taxon>eudicotyledons</taxon>
        <taxon>Gunneridae</taxon>
        <taxon>Pentapetalae</taxon>
        <taxon>asterids</taxon>
        <taxon>lamiids</taxon>
        <taxon>Lamiales</taxon>
        <taxon>Orobanchaceae</taxon>
        <taxon>Buchnereae</taxon>
        <taxon>Striga</taxon>
    </lineage>
</organism>